<evidence type="ECO:0000256" key="1">
    <source>
        <dbReference type="SAM" id="MobiDB-lite"/>
    </source>
</evidence>
<evidence type="ECO:0000313" key="3">
    <source>
        <dbReference type="EMBL" id="CCX09299.1"/>
    </source>
</evidence>
<dbReference type="GO" id="GO:0007076">
    <property type="term" value="P:mitotic chromosome condensation"/>
    <property type="evidence" value="ECO:0007669"/>
    <property type="project" value="TreeGrafter"/>
</dbReference>
<name>U4LDY4_PYROM</name>
<feature type="region of interest" description="Disordered" evidence="1">
    <location>
        <begin position="1"/>
        <end position="33"/>
    </location>
</feature>
<gene>
    <name evidence="3" type="ORF">PCON_08892</name>
</gene>
<dbReference type="AlphaFoldDB" id="U4LDY4"/>
<feature type="compositionally biased region" description="Basic and acidic residues" evidence="1">
    <location>
        <begin position="112"/>
        <end position="124"/>
    </location>
</feature>
<dbReference type="eggNOG" id="ENOG502S2W9">
    <property type="taxonomic scope" value="Eukaryota"/>
</dbReference>
<proteinExistence type="predicted"/>
<feature type="compositionally biased region" description="Polar residues" evidence="1">
    <location>
        <begin position="235"/>
        <end position="255"/>
    </location>
</feature>
<feature type="region of interest" description="Disordered" evidence="1">
    <location>
        <begin position="646"/>
        <end position="682"/>
    </location>
</feature>
<dbReference type="GO" id="GO:0000796">
    <property type="term" value="C:condensin complex"/>
    <property type="evidence" value="ECO:0007669"/>
    <property type="project" value="TreeGrafter"/>
</dbReference>
<dbReference type="PANTHER" id="PTHR43941">
    <property type="entry name" value="STRUCTURAL MAINTENANCE OF CHROMOSOMES PROTEIN 2"/>
    <property type="match status" value="1"/>
</dbReference>
<dbReference type="InterPro" id="IPR021589">
    <property type="entry name" value="Cut12"/>
</dbReference>
<dbReference type="Pfam" id="PF11500">
    <property type="entry name" value="Cut12"/>
    <property type="match status" value="1"/>
</dbReference>
<dbReference type="Proteomes" id="UP000018144">
    <property type="component" value="Unassembled WGS sequence"/>
</dbReference>
<dbReference type="OrthoDB" id="5383703at2759"/>
<organism evidence="3 4">
    <name type="scientific">Pyronema omphalodes (strain CBS 100304)</name>
    <name type="common">Pyronema confluens</name>
    <dbReference type="NCBI Taxonomy" id="1076935"/>
    <lineage>
        <taxon>Eukaryota</taxon>
        <taxon>Fungi</taxon>
        <taxon>Dikarya</taxon>
        <taxon>Ascomycota</taxon>
        <taxon>Pezizomycotina</taxon>
        <taxon>Pezizomycetes</taxon>
        <taxon>Pezizales</taxon>
        <taxon>Pyronemataceae</taxon>
        <taxon>Pyronema</taxon>
    </lineage>
</organism>
<feature type="region of interest" description="Disordered" evidence="1">
    <location>
        <begin position="782"/>
        <end position="847"/>
    </location>
</feature>
<dbReference type="GO" id="GO:0003682">
    <property type="term" value="F:chromatin binding"/>
    <property type="evidence" value="ECO:0007669"/>
    <property type="project" value="TreeGrafter"/>
</dbReference>
<dbReference type="EMBL" id="HF935448">
    <property type="protein sequence ID" value="CCX09299.1"/>
    <property type="molecule type" value="Genomic_DNA"/>
</dbReference>
<dbReference type="GO" id="GO:0000793">
    <property type="term" value="C:condensed chromosome"/>
    <property type="evidence" value="ECO:0007669"/>
    <property type="project" value="TreeGrafter"/>
</dbReference>
<dbReference type="OMA" id="KDQMFRE"/>
<feature type="region of interest" description="Disordered" evidence="1">
    <location>
        <begin position="51"/>
        <end position="259"/>
    </location>
</feature>
<protein>
    <recommendedName>
        <fullName evidence="2">Spindle pole body-associated protein cut12 domain-containing protein</fullName>
    </recommendedName>
</protein>
<dbReference type="GO" id="GO:0000785">
    <property type="term" value="C:chromatin"/>
    <property type="evidence" value="ECO:0007669"/>
    <property type="project" value="TreeGrafter"/>
</dbReference>
<feature type="compositionally biased region" description="Polar residues" evidence="1">
    <location>
        <begin position="60"/>
        <end position="69"/>
    </location>
</feature>
<feature type="domain" description="Spindle pole body-associated protein cut12" evidence="2">
    <location>
        <begin position="292"/>
        <end position="369"/>
    </location>
</feature>
<dbReference type="PANTHER" id="PTHR43941:SF1">
    <property type="entry name" value="STRUCTURAL MAINTENANCE OF CHROMOSOMES PROTEIN 2"/>
    <property type="match status" value="1"/>
</dbReference>
<evidence type="ECO:0000259" key="2">
    <source>
        <dbReference type="Pfam" id="PF11500"/>
    </source>
</evidence>
<feature type="region of interest" description="Disordered" evidence="1">
    <location>
        <begin position="519"/>
        <end position="544"/>
    </location>
</feature>
<sequence length="847" mass="95261">MLNWLIGGAEQQQQQQRPQTPPQEYADPNAPETPAALFAVKAFRTAIFGTPAPTRRAYRQDTQQPQSQLPHPAESASASDDPFKRDPRKSTSTTASNEVVPPFRPSQRKRLSSSEERKKLDLDGGKPFQLQPHTNIFEPKPIPLPPKMEDYQEPPRPMSPTKGILMTPGANGGRRKAVTFDSGTKKEDEAKPTTAARIRSGIPADCPGKFPSPWTPRTSTPRASSGTSAGKPSASGLSSGLVTSPGSLEETSLPTDTAAKKRGGFRFQVTEYTRIEDILKEEDDEAVELPFFQEGELTADMTAPKSASGKYWKDHAENIEGMAVKKIGYFKERYELAFEYAKRKDEFCVNLSEKIREYYEKNRLLKDEIKRLNRLNQFANTPEGHALEDAMRMLQEKEARISQNEEDMAGMQLLLDQREQNIAELSMSMYGPNGSSSESVEELKKKLRQAREEVKELGPLRAEYRISKTKITQLEKEKENLKAQLDRMKSVGIDESRMSVRSTSEVRLRSKIEELEKEKRDLKAEIRSKQMETSKERRDSEKTLRSEIADLKAKIMHEELDRKELATETERQKEIIQSLEMDLIKATSAKTAARFAGADNTEDWQKKHDEAMEELRLAREEIQILKQMQPQRPTLSRFRNHSVTMADAPAAEETKEEPTPKKRVAPSRDSGTPSGLPTLDRSLAARSINRGVTPRKTAGAIHFGESTTKDRMTPRKVSSSLFGFDPKPYDDLADSSVFTLPPVTDGENDMENTTPQQTAFNDIMDFGDETFASMKRLKASPRPAMVHLEMSPSPTKRRNYGSAKKPAAIQQTSKPIFSDPARQAAAEKRLAERKAKRMAQRNATEAK</sequence>
<accession>U4LDY4</accession>
<feature type="compositionally biased region" description="Low complexity" evidence="1">
    <location>
        <begin position="211"/>
        <end position="230"/>
    </location>
</feature>
<keyword evidence="4" id="KW-1185">Reference proteome</keyword>
<evidence type="ECO:0000313" key="4">
    <source>
        <dbReference type="Proteomes" id="UP000018144"/>
    </source>
</evidence>
<reference evidence="3 4" key="1">
    <citation type="journal article" date="2013" name="PLoS Genet.">
        <title>The genome and development-dependent transcriptomes of Pyronema confluens: a window into fungal evolution.</title>
        <authorList>
            <person name="Traeger S."/>
            <person name="Altegoer F."/>
            <person name="Freitag M."/>
            <person name="Gabaldon T."/>
            <person name="Kempken F."/>
            <person name="Kumar A."/>
            <person name="Marcet-Houben M."/>
            <person name="Poggeler S."/>
            <person name="Stajich J.E."/>
            <person name="Nowrousian M."/>
        </authorList>
    </citation>
    <scope>NUCLEOTIDE SEQUENCE [LARGE SCALE GENOMIC DNA]</scope>
    <source>
        <strain evidence="4">CBS 100304</strain>
        <tissue evidence="3">Vegetative mycelium</tissue>
    </source>
</reference>
<dbReference type="STRING" id="1076935.U4LDY4"/>